<dbReference type="Gene3D" id="2.10.25.10">
    <property type="entry name" value="Laminin"/>
    <property type="match status" value="1"/>
</dbReference>
<evidence type="ECO:0000256" key="8">
    <source>
        <dbReference type="SAM" id="MobiDB-lite"/>
    </source>
</evidence>
<keyword evidence="3" id="KW-0677">Repeat</keyword>
<dbReference type="PROSITE" id="PS50026">
    <property type="entry name" value="EGF_3"/>
    <property type="match status" value="1"/>
</dbReference>
<keyword evidence="14" id="KW-1185">Reference proteome</keyword>
<keyword evidence="5" id="KW-1015">Disulfide bond</keyword>
<comment type="caution">
    <text evidence="13">The sequence shown here is derived from an EMBL/GenBank/DDBJ whole genome shotgun (WGS) entry which is preliminary data.</text>
</comment>
<accession>A0AAN8C7D4</accession>
<keyword evidence="6" id="KW-0325">Glycoprotein</keyword>
<evidence type="ECO:0000313" key="13">
    <source>
        <dbReference type="EMBL" id="KAK5898891.1"/>
    </source>
</evidence>
<feature type="region of interest" description="Disordered" evidence="8">
    <location>
        <begin position="182"/>
        <end position="375"/>
    </location>
</feature>
<dbReference type="SUPFAM" id="SSF49854">
    <property type="entry name" value="Spermadhesin, CUB domain"/>
    <property type="match status" value="1"/>
</dbReference>
<feature type="compositionally biased region" description="Acidic residues" evidence="8">
    <location>
        <begin position="225"/>
        <end position="237"/>
    </location>
</feature>
<dbReference type="AlphaFoldDB" id="A0AAN8C7D4"/>
<dbReference type="Pfam" id="PF07645">
    <property type="entry name" value="EGF_CA"/>
    <property type="match status" value="1"/>
</dbReference>
<evidence type="ECO:0000313" key="14">
    <source>
        <dbReference type="Proteomes" id="UP001335648"/>
    </source>
</evidence>
<dbReference type="SMART" id="SM00181">
    <property type="entry name" value="EGF"/>
    <property type="match status" value="1"/>
</dbReference>
<feature type="compositionally biased region" description="Low complexity" evidence="8">
    <location>
        <begin position="271"/>
        <end position="286"/>
    </location>
</feature>
<protein>
    <recommendedName>
        <fullName evidence="15">EGF-like domain-containing protein</fullName>
    </recommendedName>
</protein>
<feature type="transmembrane region" description="Helical" evidence="9">
    <location>
        <begin position="564"/>
        <end position="587"/>
    </location>
</feature>
<name>A0AAN8C7D4_9TELE</name>
<dbReference type="Gene3D" id="2.60.120.290">
    <property type="entry name" value="Spermadhesin, CUB domain"/>
    <property type="match status" value="1"/>
</dbReference>
<dbReference type="InterPro" id="IPR000742">
    <property type="entry name" value="EGF"/>
</dbReference>
<evidence type="ECO:0000256" key="4">
    <source>
        <dbReference type="ARBA" id="ARBA00022837"/>
    </source>
</evidence>
<dbReference type="PROSITE" id="PS01187">
    <property type="entry name" value="EGF_CA"/>
    <property type="match status" value="1"/>
</dbReference>
<sequence>MPEKNSVSFKRLLLIFLLIFGVCCKQCDSQVVREETTTPPGDTRSKEVRGGDGGAFFALRSCHQLLKGDSGDFYSPDYMCSNPPLWCNWTIQVAPAWRIDLYMEDLTPDDACHLKDDQVHVDEPSGNFGGTNVLQKCWKEAKYTSSSNTLYVVLLIGGWPTPPYRGFYGRYQAFGPPVVYNPQEGLPETNTASQSLPSGHVELNKRLDPNPDLMYDYNNQPSEMMSEDEEGAADTEVAENHRPSLESYSQLKVTPTVESSTQVTSRSGREASQTPSDPSDSAAPPQHQEEEGQNQEEEGQNQQLKPSEVISTAAVEEASTHPEEATAAEKEKSADDKSRKEVIEASDQLPVSSEESEPEETHPHPNMVEPLSDQRAHPRIRNHSGISHLPGDYLFEVAVEINFHPDVEESWDNLAMSLLLSVEALISEQLETLHTPLSMSSERMKRLSAGALFIVWLQLDQGPGGLQVHRTLHSTLQGLISTHMGIRGDRRKAVILSVSTADVDECASQLVRCDLNADCENRFGSYSCRCRSGFQDESRLGLVGTVCVNQNAAGCSSSSESRGVYVLFFLLSSVLLLLLGAAGLLYLRHHRGTFLLQGHADPNNNTTSTHHYHADSELPPPPLPARGFREVPLLRFSSLQPGGQGGKM</sequence>
<dbReference type="InterPro" id="IPR000152">
    <property type="entry name" value="EGF-type_Asp/Asn_hydroxyl_site"/>
</dbReference>
<feature type="compositionally biased region" description="Basic and acidic residues" evidence="8">
    <location>
        <begin position="318"/>
        <end position="343"/>
    </location>
</feature>
<evidence type="ECO:0000256" key="2">
    <source>
        <dbReference type="ARBA" id="ARBA00022729"/>
    </source>
</evidence>
<comment type="caution">
    <text evidence="7">Lacks conserved residue(s) required for the propagation of feature annotation.</text>
</comment>
<evidence type="ECO:0000256" key="10">
    <source>
        <dbReference type="SAM" id="SignalP"/>
    </source>
</evidence>
<dbReference type="PROSITE" id="PS01180">
    <property type="entry name" value="CUB"/>
    <property type="match status" value="1"/>
</dbReference>
<evidence type="ECO:0000256" key="7">
    <source>
        <dbReference type="PROSITE-ProRule" id="PRU00076"/>
    </source>
</evidence>
<feature type="domain" description="CUB" evidence="11">
    <location>
        <begin position="62"/>
        <end position="174"/>
    </location>
</feature>
<evidence type="ECO:0000259" key="11">
    <source>
        <dbReference type="PROSITE" id="PS01180"/>
    </source>
</evidence>
<organism evidence="13 14">
    <name type="scientific">Champsocephalus esox</name>
    <name type="common">pike icefish</name>
    <dbReference type="NCBI Taxonomy" id="159716"/>
    <lineage>
        <taxon>Eukaryota</taxon>
        <taxon>Metazoa</taxon>
        <taxon>Chordata</taxon>
        <taxon>Craniata</taxon>
        <taxon>Vertebrata</taxon>
        <taxon>Euteleostomi</taxon>
        <taxon>Actinopterygii</taxon>
        <taxon>Neopterygii</taxon>
        <taxon>Teleostei</taxon>
        <taxon>Neoteleostei</taxon>
        <taxon>Acanthomorphata</taxon>
        <taxon>Eupercaria</taxon>
        <taxon>Perciformes</taxon>
        <taxon>Notothenioidei</taxon>
        <taxon>Channichthyidae</taxon>
        <taxon>Champsocephalus</taxon>
    </lineage>
</organism>
<reference evidence="13 14" key="1">
    <citation type="journal article" date="2023" name="Mol. Biol. Evol.">
        <title>Genomics of Secondarily Temperate Adaptation in the Only Non-Antarctic Icefish.</title>
        <authorList>
            <person name="Rivera-Colon A.G."/>
            <person name="Rayamajhi N."/>
            <person name="Minhas B.F."/>
            <person name="Madrigal G."/>
            <person name="Bilyk K.T."/>
            <person name="Yoon V."/>
            <person name="Hune M."/>
            <person name="Gregory S."/>
            <person name="Cheng C.H.C."/>
            <person name="Catchen J.M."/>
        </authorList>
    </citation>
    <scope>NUCLEOTIDE SEQUENCE [LARGE SCALE GENOMIC DNA]</scope>
    <source>
        <strain evidence="13">JC2023a</strain>
    </source>
</reference>
<evidence type="ECO:0000256" key="5">
    <source>
        <dbReference type="ARBA" id="ARBA00023157"/>
    </source>
</evidence>
<evidence type="ECO:0000256" key="6">
    <source>
        <dbReference type="ARBA" id="ARBA00023180"/>
    </source>
</evidence>
<gene>
    <name evidence="13" type="ORF">CesoFtcFv8_008427</name>
</gene>
<keyword evidence="9" id="KW-0472">Membrane</keyword>
<evidence type="ECO:0000256" key="9">
    <source>
        <dbReference type="SAM" id="Phobius"/>
    </source>
</evidence>
<feature type="signal peptide" evidence="10">
    <location>
        <begin position="1"/>
        <end position="29"/>
    </location>
</feature>
<dbReference type="PROSITE" id="PS00010">
    <property type="entry name" value="ASX_HYDROXYL"/>
    <property type="match status" value="1"/>
</dbReference>
<evidence type="ECO:0000259" key="12">
    <source>
        <dbReference type="PROSITE" id="PS50026"/>
    </source>
</evidence>
<feature type="compositionally biased region" description="Polar residues" evidence="8">
    <location>
        <begin position="188"/>
        <end position="197"/>
    </location>
</feature>
<feature type="compositionally biased region" description="Polar residues" evidence="8">
    <location>
        <begin position="246"/>
        <end position="266"/>
    </location>
</feature>
<keyword evidence="1 7" id="KW-0245">EGF-like domain</keyword>
<dbReference type="SUPFAM" id="SSF57196">
    <property type="entry name" value="EGF/Laminin"/>
    <property type="match status" value="1"/>
</dbReference>
<keyword evidence="9" id="KW-0812">Transmembrane</keyword>
<dbReference type="EMBL" id="JAULUE010002052">
    <property type="protein sequence ID" value="KAK5898891.1"/>
    <property type="molecule type" value="Genomic_DNA"/>
</dbReference>
<evidence type="ECO:0008006" key="15">
    <source>
        <dbReference type="Google" id="ProtNLM"/>
    </source>
</evidence>
<evidence type="ECO:0000256" key="3">
    <source>
        <dbReference type="ARBA" id="ARBA00022737"/>
    </source>
</evidence>
<keyword evidence="9" id="KW-1133">Transmembrane helix</keyword>
<dbReference type="FunFam" id="2.10.25.10:FF:000038">
    <property type="entry name" value="Fibrillin 2"/>
    <property type="match status" value="1"/>
</dbReference>
<dbReference type="InterPro" id="IPR035914">
    <property type="entry name" value="Sperma_CUB_dom_sf"/>
</dbReference>
<dbReference type="PANTHER" id="PTHR24039">
    <property type="entry name" value="FIBRILLIN-RELATED"/>
    <property type="match status" value="1"/>
</dbReference>
<keyword evidence="2 10" id="KW-0732">Signal</keyword>
<feature type="chain" id="PRO_5043031641" description="EGF-like domain-containing protein" evidence="10">
    <location>
        <begin position="30"/>
        <end position="648"/>
    </location>
</feature>
<feature type="domain" description="EGF-like" evidence="12">
    <location>
        <begin position="502"/>
        <end position="537"/>
    </location>
</feature>
<dbReference type="GO" id="GO:0005509">
    <property type="term" value="F:calcium ion binding"/>
    <property type="evidence" value="ECO:0007669"/>
    <property type="project" value="InterPro"/>
</dbReference>
<dbReference type="Proteomes" id="UP001335648">
    <property type="component" value="Unassembled WGS sequence"/>
</dbReference>
<dbReference type="InterPro" id="IPR000859">
    <property type="entry name" value="CUB_dom"/>
</dbReference>
<evidence type="ECO:0000256" key="1">
    <source>
        <dbReference type="ARBA" id="ARBA00022536"/>
    </source>
</evidence>
<dbReference type="InterPro" id="IPR001881">
    <property type="entry name" value="EGF-like_Ca-bd_dom"/>
</dbReference>
<dbReference type="SMART" id="SM00179">
    <property type="entry name" value="EGF_CA"/>
    <property type="match status" value="1"/>
</dbReference>
<dbReference type="PANTHER" id="PTHR24039:SF28">
    <property type="entry name" value="EGF-LIKE DOMAIN-CONTAINING PROTEIN"/>
    <property type="match status" value="1"/>
</dbReference>
<dbReference type="CDD" id="cd00054">
    <property type="entry name" value="EGF_CA"/>
    <property type="match status" value="1"/>
</dbReference>
<keyword evidence="4" id="KW-0106">Calcium</keyword>
<dbReference type="GO" id="GO:0030855">
    <property type="term" value="P:epithelial cell differentiation"/>
    <property type="evidence" value="ECO:0007669"/>
    <property type="project" value="UniProtKB-ARBA"/>
</dbReference>
<dbReference type="InterPro" id="IPR018097">
    <property type="entry name" value="EGF_Ca-bd_CS"/>
</dbReference>
<dbReference type="InterPro" id="IPR049883">
    <property type="entry name" value="NOTCH1_EGF-like"/>
</dbReference>
<proteinExistence type="predicted"/>